<feature type="compositionally biased region" description="Basic and acidic residues" evidence="4">
    <location>
        <begin position="115"/>
        <end position="134"/>
    </location>
</feature>
<name>A0A218WU59_PUNGR</name>
<evidence type="ECO:0000256" key="1">
    <source>
        <dbReference type="ARBA" id="ARBA00022574"/>
    </source>
</evidence>
<dbReference type="InterPro" id="IPR015943">
    <property type="entry name" value="WD40/YVTN_repeat-like_dom_sf"/>
</dbReference>
<evidence type="ECO:0000256" key="3">
    <source>
        <dbReference type="PROSITE-ProRule" id="PRU00221"/>
    </source>
</evidence>
<dbReference type="EMBL" id="MTKT01003207">
    <property type="protein sequence ID" value="OWM76384.1"/>
    <property type="molecule type" value="Genomic_DNA"/>
</dbReference>
<evidence type="ECO:0000256" key="2">
    <source>
        <dbReference type="ARBA" id="ARBA00022737"/>
    </source>
</evidence>
<proteinExistence type="predicted"/>
<dbReference type="PROSITE" id="PS00678">
    <property type="entry name" value="WD_REPEATS_1"/>
    <property type="match status" value="1"/>
</dbReference>
<reference evidence="5" key="2">
    <citation type="submission" date="2017-06" db="EMBL/GenBank/DDBJ databases">
        <title>The pomegranate genome and the genomics of punicalagin biosynthesis.</title>
        <authorList>
            <person name="Xu C."/>
        </authorList>
    </citation>
    <scope>NUCLEOTIDE SEQUENCE [LARGE SCALE GENOMIC DNA]</scope>
    <source>
        <tissue evidence="5">Fresh leaf</tissue>
    </source>
</reference>
<dbReference type="InterPro" id="IPR001680">
    <property type="entry name" value="WD40_rpt"/>
</dbReference>
<dbReference type="SUPFAM" id="SSF50978">
    <property type="entry name" value="WD40 repeat-like"/>
    <property type="match status" value="1"/>
</dbReference>
<reference evidence="8" key="4">
    <citation type="submission" date="2025-04" db="UniProtKB">
        <authorList>
            <consortium name="RefSeq"/>
        </authorList>
    </citation>
    <scope>IDENTIFICATION</scope>
    <source>
        <tissue evidence="8">Leaf</tissue>
    </source>
</reference>
<dbReference type="PANTHER" id="PTHR14221">
    <property type="entry name" value="WD REPEAT DOMAIN 44"/>
    <property type="match status" value="1"/>
</dbReference>
<dbReference type="Proteomes" id="UP000515151">
    <property type="component" value="Chromosome 6"/>
</dbReference>
<keyword evidence="7" id="KW-1185">Reference proteome</keyword>
<evidence type="ECO:0000256" key="4">
    <source>
        <dbReference type="SAM" id="MobiDB-lite"/>
    </source>
</evidence>
<feature type="repeat" description="WD" evidence="3">
    <location>
        <begin position="323"/>
        <end position="365"/>
    </location>
</feature>
<feature type="repeat" description="WD" evidence="3">
    <location>
        <begin position="283"/>
        <end position="323"/>
    </location>
</feature>
<evidence type="ECO:0000313" key="5">
    <source>
        <dbReference type="EMBL" id="OWM76384.1"/>
    </source>
</evidence>
<reference evidence="7" key="3">
    <citation type="journal article" date="2020" name="Plant Biotechnol. J.">
        <title>The pomegranate (Punica granatum L.) draft genome dissects genetic divergence between soft- and hard-seeded cultivars.</title>
        <authorList>
            <person name="Luo X."/>
            <person name="Li H."/>
            <person name="Wu Z."/>
            <person name="Yao W."/>
            <person name="Zhao P."/>
            <person name="Cao D."/>
            <person name="Yu H."/>
            <person name="Li K."/>
            <person name="Poudel K."/>
            <person name="Zhao D."/>
            <person name="Zhang F."/>
            <person name="Xia X."/>
            <person name="Chen L."/>
            <person name="Wang Q."/>
            <person name="Jing D."/>
            <person name="Cao S."/>
        </authorList>
    </citation>
    <scope>NUCLEOTIDE SEQUENCE [LARGE SCALE GENOMIC DNA]</scope>
</reference>
<dbReference type="GeneID" id="116210034"/>
<protein>
    <submittedName>
        <fullName evidence="8">WD repeat-containing protein 44-like isoform X1</fullName>
    </submittedName>
</protein>
<dbReference type="RefSeq" id="XP_031399686.1">
    <property type="nucleotide sequence ID" value="XM_031543826.1"/>
</dbReference>
<dbReference type="PROSITE" id="PS50294">
    <property type="entry name" value="WD_REPEATS_REGION"/>
    <property type="match status" value="3"/>
</dbReference>
<dbReference type="PRINTS" id="PR00320">
    <property type="entry name" value="GPROTEINBRPT"/>
</dbReference>
<dbReference type="Gene3D" id="2.130.10.10">
    <property type="entry name" value="YVTN repeat-like/Quinoprotein amine dehydrogenase"/>
    <property type="match status" value="2"/>
</dbReference>
<dbReference type="InterPro" id="IPR019775">
    <property type="entry name" value="WD40_repeat_CS"/>
</dbReference>
<sequence length="645" mass="72394">MTDSDSCVESSDHFFDSVESLSPTDQEFDYGVWVNEPRSVKERREDFLQGMGFVEFRGSCFPVEGERLCETSGAISSSSSGLDTDSVEECSVSTGRESGKDANDLMDESDEDQENESHSSSEFSQTEKPEEVKSARKGKLNRWWSFLANRRSNLKADSFSARMDHEERTKLPVLNRLKVQHKQKSWKEFTGLYSGQEIQAHSGLIWTMKFSPDGQFLASGGSDGIVRVWRVNSADAQFINFPASGGGKVKGDKFGSQRRSSNDSSVLIPDKVFWIEESPVHEFHGHTGDILDLAWTNSNHLLSSSTDKTVRLWNMGSDSCLDIFRHSNYVTCIQFNPVHENYFISGSIDGKVRVWGVSERRVIDWADVRDVITAICYQPNGKGFAVGSVVGTCHFFDASGSHLHLNRTIDVQGRKKTLNRITSIQFSRENSHRVMITSEDGKIRVLEGSDIVQKYRGLPKSGSQHSGSFSSSGKHIVSVGDDSRVYLWNYDSFSVPPSKGKSMKSIRSCEHFISEAVSLALPWPCTGTDRSLLGINSCKNLQYCLRRSEYPSEARDSDRFSIGNWFSIEGPCLGTATWPEEKLPPSELSDEERYELQPQNKQDCYREEIAGDRVRVSETWGAVIVSASFDGKIRTYHNYGLPVRL</sequence>
<feature type="repeat" description="WD" evidence="3">
    <location>
        <begin position="198"/>
        <end position="239"/>
    </location>
</feature>
<accession>A0A218WU59</accession>
<dbReference type="AlphaFoldDB" id="A0A218WU59"/>
<evidence type="ECO:0000313" key="6">
    <source>
        <dbReference type="Proteomes" id="UP000197138"/>
    </source>
</evidence>
<feature type="region of interest" description="Disordered" evidence="4">
    <location>
        <begin position="73"/>
        <end position="134"/>
    </location>
</feature>
<dbReference type="OrthoDB" id="408728at2759"/>
<dbReference type="Proteomes" id="UP000197138">
    <property type="component" value="Unassembled WGS sequence"/>
</dbReference>
<gene>
    <name evidence="8" type="primary">LOC116210034</name>
    <name evidence="5" type="ORF">CDL15_Pgr028254</name>
</gene>
<dbReference type="PROSITE" id="PS50082">
    <property type="entry name" value="WD_REPEATS_2"/>
    <property type="match status" value="3"/>
</dbReference>
<evidence type="ECO:0000313" key="7">
    <source>
        <dbReference type="Proteomes" id="UP000515151"/>
    </source>
</evidence>
<dbReference type="InterPro" id="IPR020472">
    <property type="entry name" value="WD40_PAC1"/>
</dbReference>
<feature type="compositionally biased region" description="Acidic residues" evidence="4">
    <location>
        <begin position="104"/>
        <end position="114"/>
    </location>
</feature>
<reference evidence="6" key="1">
    <citation type="journal article" date="2017" name="Plant J.">
        <title>The pomegranate (Punica granatum L.) genome and the genomics of punicalagin biosynthesis.</title>
        <authorList>
            <person name="Qin G."/>
            <person name="Xu C."/>
            <person name="Ming R."/>
            <person name="Tang H."/>
            <person name="Guyot R."/>
            <person name="Kramer E.M."/>
            <person name="Hu Y."/>
            <person name="Yi X."/>
            <person name="Qi Y."/>
            <person name="Xu X."/>
            <person name="Gao Z."/>
            <person name="Pan H."/>
            <person name="Jian J."/>
            <person name="Tian Y."/>
            <person name="Yue Z."/>
            <person name="Xu Y."/>
        </authorList>
    </citation>
    <scope>NUCLEOTIDE SEQUENCE [LARGE SCALE GENOMIC DNA]</scope>
    <source>
        <strain evidence="6">cv. Dabenzi</strain>
    </source>
</reference>
<evidence type="ECO:0000313" key="8">
    <source>
        <dbReference type="RefSeq" id="XP_031399686.1"/>
    </source>
</evidence>
<keyword evidence="2" id="KW-0677">Repeat</keyword>
<dbReference type="PANTHER" id="PTHR14221:SF31">
    <property type="entry name" value="TRANSDUCIN_WD40 REPEAT-LIKE SUPERFAMILY PROTEIN"/>
    <property type="match status" value="1"/>
</dbReference>
<dbReference type="Pfam" id="PF00400">
    <property type="entry name" value="WD40"/>
    <property type="match status" value="4"/>
</dbReference>
<dbReference type="InterPro" id="IPR040324">
    <property type="entry name" value="WDR44/Dgr2"/>
</dbReference>
<dbReference type="InterPro" id="IPR036322">
    <property type="entry name" value="WD40_repeat_dom_sf"/>
</dbReference>
<feature type="region of interest" description="Disordered" evidence="4">
    <location>
        <begin position="1"/>
        <end position="20"/>
    </location>
</feature>
<organism evidence="5 6">
    <name type="scientific">Punica granatum</name>
    <name type="common">Pomegranate</name>
    <dbReference type="NCBI Taxonomy" id="22663"/>
    <lineage>
        <taxon>Eukaryota</taxon>
        <taxon>Viridiplantae</taxon>
        <taxon>Streptophyta</taxon>
        <taxon>Embryophyta</taxon>
        <taxon>Tracheophyta</taxon>
        <taxon>Spermatophyta</taxon>
        <taxon>Magnoliopsida</taxon>
        <taxon>eudicotyledons</taxon>
        <taxon>Gunneridae</taxon>
        <taxon>Pentapetalae</taxon>
        <taxon>rosids</taxon>
        <taxon>malvids</taxon>
        <taxon>Myrtales</taxon>
        <taxon>Lythraceae</taxon>
        <taxon>Punica</taxon>
    </lineage>
</organism>
<keyword evidence="1 3" id="KW-0853">WD repeat</keyword>
<dbReference type="SMART" id="SM00320">
    <property type="entry name" value="WD40"/>
    <property type="match status" value="6"/>
</dbReference>